<evidence type="ECO:0000313" key="3">
    <source>
        <dbReference type="Proteomes" id="UP000745764"/>
    </source>
</evidence>
<dbReference type="EMBL" id="CAINUL010000006">
    <property type="protein sequence ID" value="CAD0110449.1"/>
    <property type="molecule type" value="Genomic_DNA"/>
</dbReference>
<evidence type="ECO:0000313" key="2">
    <source>
        <dbReference type="EMBL" id="CAD0110449.1"/>
    </source>
</evidence>
<protein>
    <submittedName>
        <fullName evidence="2">Uncharacterized protein</fullName>
    </submittedName>
</protein>
<feature type="region of interest" description="Disordered" evidence="1">
    <location>
        <begin position="40"/>
        <end position="140"/>
    </location>
</feature>
<feature type="compositionally biased region" description="Polar residues" evidence="1">
    <location>
        <begin position="40"/>
        <end position="50"/>
    </location>
</feature>
<feature type="compositionally biased region" description="Polar residues" evidence="1">
    <location>
        <begin position="119"/>
        <end position="128"/>
    </location>
</feature>
<evidence type="ECO:0000256" key="1">
    <source>
        <dbReference type="SAM" id="MobiDB-lite"/>
    </source>
</evidence>
<proteinExistence type="predicted"/>
<comment type="caution">
    <text evidence="2">The sequence shown here is derived from an EMBL/GenBank/DDBJ whole genome shotgun (WGS) entry which is preliminary data.</text>
</comment>
<feature type="region of interest" description="Disordered" evidence="1">
    <location>
        <begin position="1"/>
        <end position="25"/>
    </location>
</feature>
<gene>
    <name evidence="2" type="ORF">AWRI4620_LOCUS4704</name>
</gene>
<feature type="compositionally biased region" description="Low complexity" evidence="1">
    <location>
        <begin position="91"/>
        <end position="110"/>
    </location>
</feature>
<dbReference type="AlphaFoldDB" id="A0A9N8PTL8"/>
<name>A0A9N8PTL8_9PEZI</name>
<keyword evidence="3" id="KW-1185">Reference proteome</keyword>
<reference evidence="2" key="1">
    <citation type="submission" date="2020-06" db="EMBL/GenBank/DDBJ databases">
        <authorList>
            <person name="Onetto C."/>
        </authorList>
    </citation>
    <scope>NUCLEOTIDE SEQUENCE</scope>
</reference>
<organism evidence="2 3">
    <name type="scientific">Aureobasidium uvarum</name>
    <dbReference type="NCBI Taxonomy" id="2773716"/>
    <lineage>
        <taxon>Eukaryota</taxon>
        <taxon>Fungi</taxon>
        <taxon>Dikarya</taxon>
        <taxon>Ascomycota</taxon>
        <taxon>Pezizomycotina</taxon>
        <taxon>Dothideomycetes</taxon>
        <taxon>Dothideomycetidae</taxon>
        <taxon>Dothideales</taxon>
        <taxon>Saccotheciaceae</taxon>
        <taxon>Aureobasidium</taxon>
    </lineage>
</organism>
<dbReference type="OrthoDB" id="10618022at2759"/>
<dbReference type="Proteomes" id="UP000745764">
    <property type="component" value="Unassembled WGS sequence"/>
</dbReference>
<sequence>MNIAAMLEPIHDAPHPVTASSSSSQLLQRLPAITHVTPGLQQQPVSSHQIPNHPGLPIEPHSALPPRRHALPQRMDSISSNNSSTHGSIDYTTQPYPSSSSPSTTQRPRSNSTVRRDSSVSPSQANSQPRHRGKQTKAACIPCRKRKSKVLFLLPSTDPLETCELNPATSTHAATMNKL</sequence>
<accession>A0A9N8PTL8</accession>